<reference evidence="2 3" key="1">
    <citation type="submission" date="2020-07" db="EMBL/GenBank/DDBJ databases">
        <title>Complete genome sequence of Rhizobium japonicum phage Paso.</title>
        <authorList>
            <person name="McBee D.B."/>
            <person name="Ravindran A."/>
            <person name="Newkirk H."/>
            <person name="Gonzalez C."/>
            <person name="Young R."/>
            <person name="Liu M."/>
        </authorList>
    </citation>
    <scope>NUCLEOTIDE SEQUENCE [LARGE SCALE GENOMIC DNA]</scope>
</reference>
<name>A0A7L8G4R3_9CAUD</name>
<organism evidence="2 3">
    <name type="scientific">Rhizobium phage Paso</name>
    <dbReference type="NCBI Taxonomy" id="2767574"/>
    <lineage>
        <taxon>Viruses</taxon>
        <taxon>Duplodnaviria</taxon>
        <taxon>Heunggongvirae</taxon>
        <taxon>Uroviricota</taxon>
        <taxon>Caudoviricetes</taxon>
        <taxon>Autographivirales</taxon>
        <taxon>Dunnvirinae</taxon>
        <taxon>Pasovirus</taxon>
        <taxon>Pasovirus paso</taxon>
    </lineage>
</organism>
<dbReference type="Proteomes" id="UP000516513">
    <property type="component" value="Segment"/>
</dbReference>
<evidence type="ECO:0000256" key="1">
    <source>
        <dbReference type="SAM" id="MobiDB-lite"/>
    </source>
</evidence>
<feature type="region of interest" description="Disordered" evidence="1">
    <location>
        <begin position="1"/>
        <end position="82"/>
    </location>
</feature>
<dbReference type="EMBL" id="MT708546">
    <property type="protein sequence ID" value="QOE32156.1"/>
    <property type="molecule type" value="Genomic_DNA"/>
</dbReference>
<gene>
    <name evidence="2" type="ORF">CPT_Paso_039</name>
</gene>
<sequence>MAGEAAGANQGAGAEHLSDGQSNGAGAPVAPKVINNANGSGDGVVPKDDAAAKAAADEAAKAAAAKATEADAGKEGDEEDDEPVVTEWAEWEDPSAAAAVDLLKEAGVTPTEADKIFAKAVESGDLRDIDVKELEAKVGKTKALLIMNGVKDYHQRVYVENAKHVSEVQAVFGGEQGWNTVKEWAQTREKSDPAFKKELDAIREDFNSGNARAIKGAANDLLALYNGSPNTKGLGNKKLVKGDGRPAAAGAPLSRADYLTELKAAHASGASGAVIAQLDARRMAGKKAGL</sequence>
<feature type="compositionally biased region" description="Basic and acidic residues" evidence="1">
    <location>
        <begin position="45"/>
        <end position="60"/>
    </location>
</feature>
<proteinExistence type="predicted"/>
<accession>A0A7L8G4R3</accession>
<protein>
    <submittedName>
        <fullName evidence="2">Scaffolding protein</fullName>
    </submittedName>
</protein>
<feature type="compositionally biased region" description="Low complexity" evidence="1">
    <location>
        <begin position="1"/>
        <end position="14"/>
    </location>
</feature>
<evidence type="ECO:0000313" key="2">
    <source>
        <dbReference type="EMBL" id="QOE32156.1"/>
    </source>
</evidence>
<evidence type="ECO:0000313" key="3">
    <source>
        <dbReference type="Proteomes" id="UP000516513"/>
    </source>
</evidence>
<keyword evidence="3" id="KW-1185">Reference proteome</keyword>